<dbReference type="OrthoDB" id="10055367at2759"/>
<keyword evidence="6" id="KW-1185">Reference proteome</keyword>
<proteinExistence type="predicted"/>
<keyword evidence="1 2" id="KW-1015">Disulfide bond</keyword>
<dbReference type="PROSITE" id="PS00022">
    <property type="entry name" value="EGF_1"/>
    <property type="match status" value="1"/>
</dbReference>
<protein>
    <recommendedName>
        <fullName evidence="4">Laminin G domain-containing protein</fullName>
    </recommendedName>
</protein>
<name>A0A3P7E187_WUCBA</name>
<dbReference type="InterPro" id="IPR000742">
    <property type="entry name" value="EGF"/>
</dbReference>
<feature type="chain" id="PRO_5018205160" description="Laminin G domain-containing protein" evidence="3">
    <location>
        <begin position="19"/>
        <end position="242"/>
    </location>
</feature>
<evidence type="ECO:0000256" key="3">
    <source>
        <dbReference type="SAM" id="SignalP"/>
    </source>
</evidence>
<evidence type="ECO:0000313" key="6">
    <source>
        <dbReference type="Proteomes" id="UP000270924"/>
    </source>
</evidence>
<feature type="disulfide bond" evidence="2">
    <location>
        <begin position="102"/>
        <end position="129"/>
    </location>
</feature>
<organism evidence="5 6">
    <name type="scientific">Wuchereria bancrofti</name>
    <dbReference type="NCBI Taxonomy" id="6293"/>
    <lineage>
        <taxon>Eukaryota</taxon>
        <taxon>Metazoa</taxon>
        <taxon>Ecdysozoa</taxon>
        <taxon>Nematoda</taxon>
        <taxon>Chromadorea</taxon>
        <taxon>Rhabditida</taxon>
        <taxon>Spirurina</taxon>
        <taxon>Spiruromorpha</taxon>
        <taxon>Filarioidea</taxon>
        <taxon>Onchocercidae</taxon>
        <taxon>Wuchereria</taxon>
    </lineage>
</organism>
<dbReference type="Proteomes" id="UP000270924">
    <property type="component" value="Unassembled WGS sequence"/>
</dbReference>
<dbReference type="SUPFAM" id="SSF49899">
    <property type="entry name" value="Concanavalin A-like lectins/glucanases"/>
    <property type="match status" value="1"/>
</dbReference>
<dbReference type="AlphaFoldDB" id="A0A3P7E187"/>
<evidence type="ECO:0000256" key="1">
    <source>
        <dbReference type="ARBA" id="ARBA00023157"/>
    </source>
</evidence>
<dbReference type="EMBL" id="UYWW01007665">
    <property type="protein sequence ID" value="VDM15363.1"/>
    <property type="molecule type" value="Genomic_DNA"/>
</dbReference>
<accession>A0A3P7E187</accession>
<dbReference type="Gene3D" id="2.60.120.200">
    <property type="match status" value="1"/>
</dbReference>
<evidence type="ECO:0000256" key="2">
    <source>
        <dbReference type="PROSITE-ProRule" id="PRU00122"/>
    </source>
</evidence>
<dbReference type="Pfam" id="PF02210">
    <property type="entry name" value="Laminin_G_2"/>
    <property type="match status" value="1"/>
</dbReference>
<feature type="domain" description="Laminin G" evidence="4">
    <location>
        <begin position="1"/>
        <end position="129"/>
    </location>
</feature>
<dbReference type="PROSITE" id="PS50025">
    <property type="entry name" value="LAM_G_DOMAIN"/>
    <property type="match status" value="1"/>
</dbReference>
<dbReference type="InterPro" id="IPR001791">
    <property type="entry name" value="Laminin_G"/>
</dbReference>
<dbReference type="InterPro" id="IPR013320">
    <property type="entry name" value="ConA-like_dom_sf"/>
</dbReference>
<dbReference type="CDD" id="cd00110">
    <property type="entry name" value="LamG"/>
    <property type="match status" value="1"/>
</dbReference>
<evidence type="ECO:0000313" key="5">
    <source>
        <dbReference type="EMBL" id="VDM15363.1"/>
    </source>
</evidence>
<sequence length="242" mass="26793">MNCLSVYFTIAIFTVVETIYLYSSGDGNIEIESPDEVIINVPYHLDLKRFGNRAEVRINGTKIPTRGKLSTFLPGTNLFIGGTPSGITVNPRIGGAASFRGCISKIVLNGMDMNLTEILKKSSHNVTVCKPYKIEEDVNIHVPFIWSVPTTRTTIRITTSKYPRMKSIESDNEMTDEIRVTEAMITEPEETTQTVSCTDNDDCSVQCTPDICGDHGDCEIINGTHIACSCRDYYDGPNCEIC</sequence>
<keyword evidence="3" id="KW-0732">Signal</keyword>
<reference evidence="5 6" key="1">
    <citation type="submission" date="2018-11" db="EMBL/GenBank/DDBJ databases">
        <authorList>
            <consortium name="Pathogen Informatics"/>
        </authorList>
    </citation>
    <scope>NUCLEOTIDE SEQUENCE [LARGE SCALE GENOMIC DNA]</scope>
</reference>
<gene>
    <name evidence="5" type="ORF">WBA_LOCUS8749</name>
</gene>
<feature type="signal peptide" evidence="3">
    <location>
        <begin position="1"/>
        <end position="18"/>
    </location>
</feature>
<evidence type="ECO:0000259" key="4">
    <source>
        <dbReference type="PROSITE" id="PS50025"/>
    </source>
</evidence>
<dbReference type="InParanoid" id="A0A3P7E187"/>